<sequence>MSGWVYVLSNPIMKDILKIGYTDRDPYSRAKELNHTGVPMDYVVEYQVYVTHPYQVEQKVHSLLSHCRVNDRREFFYISYEDAVAAIREAIKFYDETDTNFSAAYELSHKVAIEELNRNLIEKKRRIIAEQRRIEEELRKKKFLEEQERIRREKEKLRLEEERKQQEKYIKIQQEKEKLRLEEQRKQQEKYIKIQQEKEKLRLQEKNELRKREKVLELRKLEKKEIRNTVLGEIIALTLVTFIIPLLYHLFFNGESFSGSIDRIFDSYRIALNGASVLIERFLGFSNNNLTLFIIICVLFMLFIYKINNDINKIKIKFKNEIDKLK</sequence>
<gene>
    <name evidence="4" type="ORF">B0187_02745</name>
</gene>
<feature type="coiled-coil region" evidence="1">
    <location>
        <begin position="113"/>
        <end position="204"/>
    </location>
</feature>
<keyword evidence="5" id="KW-1185">Reference proteome</keyword>
<name>A0A1T0AT50_9PAST</name>
<keyword evidence="2" id="KW-1133">Transmembrane helix</keyword>
<dbReference type="SMART" id="SM00974">
    <property type="entry name" value="T5orf172"/>
    <property type="match status" value="1"/>
</dbReference>
<accession>A0A1T0AT50</accession>
<protein>
    <recommendedName>
        <fullName evidence="3">Bacteriophage T5 Orf172 DNA-binding domain-containing protein</fullName>
    </recommendedName>
</protein>
<evidence type="ECO:0000259" key="3">
    <source>
        <dbReference type="SMART" id="SM00974"/>
    </source>
</evidence>
<keyword evidence="1" id="KW-0175">Coiled coil</keyword>
<evidence type="ECO:0000313" key="5">
    <source>
        <dbReference type="Proteomes" id="UP000190867"/>
    </source>
</evidence>
<dbReference type="InterPro" id="IPR018306">
    <property type="entry name" value="Phage_T5_Orf172_DNA-bd"/>
</dbReference>
<feature type="domain" description="Bacteriophage T5 Orf172 DNA-binding" evidence="3">
    <location>
        <begin position="11"/>
        <end position="90"/>
    </location>
</feature>
<feature type="transmembrane region" description="Helical" evidence="2">
    <location>
        <begin position="230"/>
        <end position="251"/>
    </location>
</feature>
<reference evidence="4 5" key="1">
    <citation type="submission" date="2017-02" db="EMBL/GenBank/DDBJ databases">
        <title>Draft genome sequence of Haemophilus paracuniculus CCUG 43573 type strain.</title>
        <authorList>
            <person name="Engstrom-Jakobsson H."/>
            <person name="Salva-Serra F."/>
            <person name="Thorell K."/>
            <person name="Gonzales-Siles L."/>
            <person name="Karlsson R."/>
            <person name="Boulund F."/>
            <person name="Engstrand L."/>
            <person name="Kristiansson E."/>
            <person name="Moore E."/>
        </authorList>
    </citation>
    <scope>NUCLEOTIDE SEQUENCE [LARGE SCALE GENOMIC DNA]</scope>
    <source>
        <strain evidence="4 5">CCUG 43573</strain>
    </source>
</reference>
<proteinExistence type="predicted"/>
<evidence type="ECO:0000313" key="4">
    <source>
        <dbReference type="EMBL" id="OOR99743.1"/>
    </source>
</evidence>
<organism evidence="4 5">
    <name type="scientific">Haemophilus paracuniculus</name>
    <dbReference type="NCBI Taxonomy" id="734"/>
    <lineage>
        <taxon>Bacteria</taxon>
        <taxon>Pseudomonadati</taxon>
        <taxon>Pseudomonadota</taxon>
        <taxon>Gammaproteobacteria</taxon>
        <taxon>Pasteurellales</taxon>
        <taxon>Pasteurellaceae</taxon>
        <taxon>Haemophilus</taxon>
    </lineage>
</organism>
<dbReference type="STRING" id="734.B0187_02745"/>
<evidence type="ECO:0000256" key="1">
    <source>
        <dbReference type="SAM" id="Coils"/>
    </source>
</evidence>
<dbReference type="RefSeq" id="WP_078236335.1">
    <property type="nucleotide sequence ID" value="NZ_MUYA01000004.1"/>
</dbReference>
<dbReference type="AlphaFoldDB" id="A0A1T0AT50"/>
<comment type="caution">
    <text evidence="4">The sequence shown here is derived from an EMBL/GenBank/DDBJ whole genome shotgun (WGS) entry which is preliminary data.</text>
</comment>
<evidence type="ECO:0000256" key="2">
    <source>
        <dbReference type="SAM" id="Phobius"/>
    </source>
</evidence>
<dbReference type="EMBL" id="MUYA01000004">
    <property type="protein sequence ID" value="OOR99743.1"/>
    <property type="molecule type" value="Genomic_DNA"/>
</dbReference>
<keyword evidence="2" id="KW-0472">Membrane</keyword>
<dbReference type="Proteomes" id="UP000190867">
    <property type="component" value="Unassembled WGS sequence"/>
</dbReference>
<dbReference type="Pfam" id="PF13455">
    <property type="entry name" value="MUG113"/>
    <property type="match status" value="1"/>
</dbReference>
<feature type="transmembrane region" description="Helical" evidence="2">
    <location>
        <begin position="290"/>
        <end position="307"/>
    </location>
</feature>
<dbReference type="OrthoDB" id="8265034at2"/>
<keyword evidence="2" id="KW-0812">Transmembrane</keyword>